<dbReference type="PANTHER" id="PTHR43248">
    <property type="entry name" value="2-SUCCINYL-6-HYDROXY-2,4-CYCLOHEXADIENE-1-CARBOXYLATE SYNTHASE"/>
    <property type="match status" value="1"/>
</dbReference>
<protein>
    <submittedName>
        <fullName evidence="4">Alpha/beta hydrolase fold</fullName>
    </submittedName>
</protein>
<gene>
    <name evidence="4" type="ordered locus">Mmwyl1_2902</name>
</gene>
<evidence type="ECO:0000313" key="4">
    <source>
        <dbReference type="EMBL" id="ABR71813.1"/>
    </source>
</evidence>
<dbReference type="KEGG" id="mmw:Mmwyl1_2902"/>
<organism evidence="4">
    <name type="scientific">Marinomonas sp. (strain MWYL1)</name>
    <dbReference type="NCBI Taxonomy" id="400668"/>
    <lineage>
        <taxon>Bacteria</taxon>
        <taxon>Pseudomonadati</taxon>
        <taxon>Pseudomonadota</taxon>
        <taxon>Gammaproteobacteria</taxon>
        <taxon>Oceanospirillales</taxon>
        <taxon>Oceanospirillaceae</taxon>
        <taxon>Marinomonas</taxon>
    </lineage>
</organism>
<dbReference type="eggNOG" id="COG2267">
    <property type="taxonomic scope" value="Bacteria"/>
</dbReference>
<dbReference type="GO" id="GO:0016787">
    <property type="term" value="F:hydrolase activity"/>
    <property type="evidence" value="ECO:0007669"/>
    <property type="project" value="UniProtKB-KW"/>
</dbReference>
<proteinExistence type="inferred from homology"/>
<dbReference type="HOGENOM" id="CLU_075806_0_0_6"/>
<dbReference type="InterPro" id="IPR029058">
    <property type="entry name" value="AB_hydrolase_fold"/>
</dbReference>
<feature type="domain" description="AB hydrolase-1" evidence="3">
    <location>
        <begin position="15"/>
        <end position="249"/>
    </location>
</feature>
<evidence type="ECO:0000256" key="2">
    <source>
        <dbReference type="ARBA" id="ARBA00022801"/>
    </source>
</evidence>
<evidence type="ECO:0000259" key="3">
    <source>
        <dbReference type="Pfam" id="PF12697"/>
    </source>
</evidence>
<dbReference type="STRING" id="400668.Mmwyl1_2902"/>
<comment type="similarity">
    <text evidence="1">Belongs to the peptidase S33 family.</text>
</comment>
<dbReference type="EMBL" id="CP000749">
    <property type="protein sequence ID" value="ABR71813.1"/>
    <property type="molecule type" value="Genomic_DNA"/>
</dbReference>
<accession>A6VZD4</accession>
<name>A6VZD4_MARMS</name>
<dbReference type="InterPro" id="IPR051601">
    <property type="entry name" value="Serine_prot/Carboxylest_S33"/>
</dbReference>
<dbReference type="Gene3D" id="3.40.50.1820">
    <property type="entry name" value="alpha/beta hydrolase"/>
    <property type="match status" value="1"/>
</dbReference>
<dbReference type="Pfam" id="PF12697">
    <property type="entry name" value="Abhydrolase_6"/>
    <property type="match status" value="1"/>
</dbReference>
<evidence type="ECO:0000256" key="1">
    <source>
        <dbReference type="ARBA" id="ARBA00010088"/>
    </source>
</evidence>
<dbReference type="AlphaFoldDB" id="A6VZD4"/>
<sequence length="261" mass="29301">MTETMKAEDNSATWLLLRGLGRDQRHWGGFPTSLQQAFPEHRVLTPDLPGNGSLAHLTSSTSIAQATDYYRLWVQAQNVTGPIHVVGLSMGGMVAIDWLSRFPNDISSACVINTSMKGCSLPWQRMRLNAMLRLLLSSLLSKKQLEHQVRLLTTNMQPNPQALEQQWVTWAKDVSPSLLNLVRQLWAAASFEVTNQPHTERLLLLASTHDHLVNSSASRRIAEKWNLPLIEHPKAGHDLPLDDPQWLVDQLIKRKNSGSIT</sequence>
<keyword evidence="2 4" id="KW-0378">Hydrolase</keyword>
<reference evidence="4" key="1">
    <citation type="submission" date="2007-06" db="EMBL/GenBank/DDBJ databases">
        <title>Complete sequence of Marinomonas sp. MWYL1.</title>
        <authorList>
            <consortium name="US DOE Joint Genome Institute"/>
            <person name="Copeland A."/>
            <person name="Lucas S."/>
            <person name="Lapidus A."/>
            <person name="Barry K."/>
            <person name="Glavina del Rio T."/>
            <person name="Dalin E."/>
            <person name="Tice H."/>
            <person name="Pitluck S."/>
            <person name="Kiss H."/>
            <person name="Brettin T."/>
            <person name="Bruce D."/>
            <person name="Detter J.C."/>
            <person name="Han C."/>
            <person name="Schmutz J."/>
            <person name="Larimer F."/>
            <person name="Land M."/>
            <person name="Hauser L."/>
            <person name="Kyrpides N."/>
            <person name="Kim E."/>
            <person name="Johnston A.W.B."/>
            <person name="Todd J.D."/>
            <person name="Rogers R."/>
            <person name="Wexler M."/>
            <person name="Bond P.L."/>
            <person name="Li Y."/>
            <person name="Richardson P."/>
        </authorList>
    </citation>
    <scope>NUCLEOTIDE SEQUENCE [LARGE SCALE GENOMIC DNA]</scope>
    <source>
        <strain evidence="4">MWYL1</strain>
    </source>
</reference>
<dbReference type="PANTHER" id="PTHR43248:SF3">
    <property type="entry name" value="AB HYDROLASE-1 DOMAIN-CONTAINING PROTEIN"/>
    <property type="match status" value="1"/>
</dbReference>
<dbReference type="SUPFAM" id="SSF53474">
    <property type="entry name" value="alpha/beta-Hydrolases"/>
    <property type="match status" value="1"/>
</dbReference>
<dbReference type="InterPro" id="IPR000073">
    <property type="entry name" value="AB_hydrolase_1"/>
</dbReference>